<evidence type="ECO:0000313" key="3">
    <source>
        <dbReference type="Proteomes" id="UP000217790"/>
    </source>
</evidence>
<sequence>MSRSGSRYGSLSDFKKQWIKIVVRKLAIVLIFAGWTSVGTNPPWEASTPFLTKRYWERIEEIDHLAMDLDRGMGEGIVSEDFVIFSVGGGSGFDRDGEFTVLDSDHVLCACNLGLKVSRSVQKDGSGPLLDDVRDNAS</sequence>
<dbReference type="Proteomes" id="UP000217790">
    <property type="component" value="Unassembled WGS sequence"/>
</dbReference>
<keyword evidence="3" id="KW-1185">Reference proteome</keyword>
<dbReference type="OrthoDB" id="3147752at2759"/>
<accession>A0A2H3CTG8</accession>
<dbReference type="InParanoid" id="A0A2H3CTG8"/>
<evidence type="ECO:0000256" key="1">
    <source>
        <dbReference type="SAM" id="Phobius"/>
    </source>
</evidence>
<reference evidence="3" key="1">
    <citation type="journal article" date="2017" name="Nat. Ecol. Evol.">
        <title>Genome expansion and lineage-specific genetic innovations in the forest pathogenic fungi Armillaria.</title>
        <authorList>
            <person name="Sipos G."/>
            <person name="Prasanna A.N."/>
            <person name="Walter M.C."/>
            <person name="O'Connor E."/>
            <person name="Balint B."/>
            <person name="Krizsan K."/>
            <person name="Kiss B."/>
            <person name="Hess J."/>
            <person name="Varga T."/>
            <person name="Slot J."/>
            <person name="Riley R."/>
            <person name="Boka B."/>
            <person name="Rigling D."/>
            <person name="Barry K."/>
            <person name="Lee J."/>
            <person name="Mihaltcheva S."/>
            <person name="LaButti K."/>
            <person name="Lipzen A."/>
            <person name="Waldron R."/>
            <person name="Moloney N.M."/>
            <person name="Sperisen C."/>
            <person name="Kredics L."/>
            <person name="Vagvoelgyi C."/>
            <person name="Patrignani A."/>
            <person name="Fitzpatrick D."/>
            <person name="Nagy I."/>
            <person name="Doyle S."/>
            <person name="Anderson J.B."/>
            <person name="Grigoriev I.V."/>
            <person name="Gueldener U."/>
            <person name="Muensterkoetter M."/>
            <person name="Nagy L.G."/>
        </authorList>
    </citation>
    <scope>NUCLEOTIDE SEQUENCE [LARGE SCALE GENOMIC DNA]</scope>
    <source>
        <strain evidence="3">Ar21-2</strain>
    </source>
</reference>
<feature type="transmembrane region" description="Helical" evidence="1">
    <location>
        <begin position="21"/>
        <end position="38"/>
    </location>
</feature>
<protein>
    <submittedName>
        <fullName evidence="2">Uncharacterized protein</fullName>
    </submittedName>
</protein>
<keyword evidence="1" id="KW-0472">Membrane</keyword>
<name>A0A2H3CTG8_ARMGA</name>
<keyword evidence="1" id="KW-1133">Transmembrane helix</keyword>
<keyword evidence="1" id="KW-0812">Transmembrane</keyword>
<proteinExistence type="predicted"/>
<organism evidence="2 3">
    <name type="scientific">Armillaria gallica</name>
    <name type="common">Bulbous honey fungus</name>
    <name type="synonym">Armillaria bulbosa</name>
    <dbReference type="NCBI Taxonomy" id="47427"/>
    <lineage>
        <taxon>Eukaryota</taxon>
        <taxon>Fungi</taxon>
        <taxon>Dikarya</taxon>
        <taxon>Basidiomycota</taxon>
        <taxon>Agaricomycotina</taxon>
        <taxon>Agaricomycetes</taxon>
        <taxon>Agaricomycetidae</taxon>
        <taxon>Agaricales</taxon>
        <taxon>Marasmiineae</taxon>
        <taxon>Physalacriaceae</taxon>
        <taxon>Armillaria</taxon>
    </lineage>
</organism>
<dbReference type="EMBL" id="KZ293684">
    <property type="protein sequence ID" value="PBK86331.1"/>
    <property type="molecule type" value="Genomic_DNA"/>
</dbReference>
<gene>
    <name evidence="2" type="ORF">ARMGADRAFT_1086504</name>
</gene>
<dbReference type="AlphaFoldDB" id="A0A2H3CTG8"/>
<evidence type="ECO:0000313" key="2">
    <source>
        <dbReference type="EMBL" id="PBK86331.1"/>
    </source>
</evidence>